<dbReference type="EnsemblPlants" id="OBART04G06470.1">
    <property type="protein sequence ID" value="OBART04G06470.1"/>
    <property type="gene ID" value="OBART04G06470"/>
</dbReference>
<sequence>MATSCRQAPRKPPRPERTMAMAMAEDESASWFQYSEKMLLPMPPTPFCTTPAEGVARPLPTRQNTPRMKSAPPLPRPDPLRYRRIRMHEGRSSGHIRPGGRGGNQIRWCHVSRPPHSRSAVEEEPHASQHKSRLPRSRPTVEEEKPRSILPLLPPSLPPSDGVGSGRGGEKNEWGRE</sequence>
<evidence type="ECO:0000313" key="2">
    <source>
        <dbReference type="EnsemblPlants" id="OBART04G06470.1"/>
    </source>
</evidence>
<dbReference type="Gramene" id="OBART04G06470.1">
    <property type="protein sequence ID" value="OBART04G06470.1"/>
    <property type="gene ID" value="OBART04G06470"/>
</dbReference>
<dbReference type="HOGENOM" id="CLU_1520131_0_0_1"/>
<keyword evidence="3" id="KW-1185">Reference proteome</keyword>
<evidence type="ECO:0000313" key="3">
    <source>
        <dbReference type="Proteomes" id="UP000026960"/>
    </source>
</evidence>
<organism evidence="2">
    <name type="scientific">Oryza barthii</name>
    <dbReference type="NCBI Taxonomy" id="65489"/>
    <lineage>
        <taxon>Eukaryota</taxon>
        <taxon>Viridiplantae</taxon>
        <taxon>Streptophyta</taxon>
        <taxon>Embryophyta</taxon>
        <taxon>Tracheophyta</taxon>
        <taxon>Spermatophyta</taxon>
        <taxon>Magnoliopsida</taxon>
        <taxon>Liliopsida</taxon>
        <taxon>Poales</taxon>
        <taxon>Poaceae</taxon>
        <taxon>BOP clade</taxon>
        <taxon>Oryzoideae</taxon>
        <taxon>Oryzeae</taxon>
        <taxon>Oryzinae</taxon>
        <taxon>Oryza</taxon>
    </lineage>
</organism>
<feature type="compositionally biased region" description="Basic and acidic residues" evidence="1">
    <location>
        <begin position="168"/>
        <end position="177"/>
    </location>
</feature>
<reference evidence="2" key="1">
    <citation type="journal article" date="2009" name="Rice">
        <title>De Novo Next Generation Sequencing of Plant Genomes.</title>
        <authorList>
            <person name="Rounsley S."/>
            <person name="Marri P.R."/>
            <person name="Yu Y."/>
            <person name="He R."/>
            <person name="Sisneros N."/>
            <person name="Goicoechea J.L."/>
            <person name="Lee S.J."/>
            <person name="Angelova A."/>
            <person name="Kudrna D."/>
            <person name="Luo M."/>
            <person name="Affourtit J."/>
            <person name="Desany B."/>
            <person name="Knight J."/>
            <person name="Niazi F."/>
            <person name="Egholm M."/>
            <person name="Wing R.A."/>
        </authorList>
    </citation>
    <scope>NUCLEOTIDE SEQUENCE [LARGE SCALE GENOMIC DNA]</scope>
    <source>
        <strain evidence="2">cv. IRGC 105608</strain>
    </source>
</reference>
<feature type="region of interest" description="Disordered" evidence="1">
    <location>
        <begin position="45"/>
        <end position="177"/>
    </location>
</feature>
<accession>A0A0D3FTT2</accession>
<proteinExistence type="predicted"/>
<evidence type="ECO:0000256" key="1">
    <source>
        <dbReference type="SAM" id="MobiDB-lite"/>
    </source>
</evidence>
<name>A0A0D3FTT2_9ORYZ</name>
<dbReference type="Proteomes" id="UP000026960">
    <property type="component" value="Chromosome 4"/>
</dbReference>
<dbReference type="AlphaFoldDB" id="A0A0D3FTT2"/>
<dbReference type="PaxDb" id="65489-OBART04G06470.1"/>
<protein>
    <submittedName>
        <fullName evidence="2">Uncharacterized protein</fullName>
    </submittedName>
</protein>
<reference evidence="2" key="2">
    <citation type="submission" date="2015-03" db="UniProtKB">
        <authorList>
            <consortium name="EnsemblPlants"/>
        </authorList>
    </citation>
    <scope>IDENTIFICATION</scope>
</reference>